<protein>
    <submittedName>
        <fullName evidence="3">ABC transporter</fullName>
    </submittedName>
</protein>
<feature type="domain" description="ABC-type transport auxiliary lipoprotein component" evidence="2">
    <location>
        <begin position="32"/>
        <end position="189"/>
    </location>
</feature>
<dbReference type="Pfam" id="PF03886">
    <property type="entry name" value="ABC_trans_aux"/>
    <property type="match status" value="1"/>
</dbReference>
<dbReference type="Gene3D" id="3.40.50.10610">
    <property type="entry name" value="ABC-type transport auxiliary lipoprotein component"/>
    <property type="match status" value="1"/>
</dbReference>
<dbReference type="Proteomes" id="UP000282837">
    <property type="component" value="Unassembled WGS sequence"/>
</dbReference>
<evidence type="ECO:0000256" key="1">
    <source>
        <dbReference type="SAM" id="SignalP"/>
    </source>
</evidence>
<reference evidence="3 4" key="1">
    <citation type="submission" date="2019-01" db="EMBL/GenBank/DDBJ databases">
        <authorList>
            <person name="Chen W.-M."/>
        </authorList>
    </citation>
    <scope>NUCLEOTIDE SEQUENCE [LARGE SCALE GENOMIC DNA]</scope>
    <source>
        <strain evidence="3 4">FSY-9</strain>
    </source>
</reference>
<gene>
    <name evidence="3" type="ORF">EOE18_08680</name>
</gene>
<dbReference type="EMBL" id="SACO01000005">
    <property type="protein sequence ID" value="RVU05372.1"/>
    <property type="molecule type" value="Genomic_DNA"/>
</dbReference>
<organism evidence="3 4">
    <name type="scientific">Novosphingobium umbonatum</name>
    <dbReference type="NCBI Taxonomy" id="1908524"/>
    <lineage>
        <taxon>Bacteria</taxon>
        <taxon>Pseudomonadati</taxon>
        <taxon>Pseudomonadota</taxon>
        <taxon>Alphaproteobacteria</taxon>
        <taxon>Sphingomonadales</taxon>
        <taxon>Sphingomonadaceae</taxon>
        <taxon>Novosphingobium</taxon>
    </lineage>
</organism>
<evidence type="ECO:0000259" key="2">
    <source>
        <dbReference type="Pfam" id="PF03886"/>
    </source>
</evidence>
<dbReference type="RefSeq" id="WP_127708403.1">
    <property type="nucleotide sequence ID" value="NZ_SACO01000005.1"/>
</dbReference>
<evidence type="ECO:0000313" key="3">
    <source>
        <dbReference type="EMBL" id="RVU05372.1"/>
    </source>
</evidence>
<name>A0A3S2V767_9SPHN</name>
<keyword evidence="4" id="KW-1185">Reference proteome</keyword>
<dbReference type="SUPFAM" id="SSF159594">
    <property type="entry name" value="XCC0632-like"/>
    <property type="match status" value="1"/>
</dbReference>
<sequence length="195" mass="20681">MSRAILLSAAALLALSGCVSVGEKVKLPKQLYGLSAAQTAPAGPAVSVSADKAVLVAEPETERALAVPRIAVQMGAGQFAYMKDGMWSDRPARLFRNMLAETLRKGGKRLVLVDDGEAVGAGQRLSGRLAFIGYDAQRHAAVVRYDALRREADGRLSQRRFEAVEGNVAPRAEAVAPALNLAAQKVAGEVDDWLN</sequence>
<dbReference type="InterPro" id="IPR005586">
    <property type="entry name" value="ABC_trans_aux"/>
</dbReference>
<dbReference type="AlphaFoldDB" id="A0A3S2V767"/>
<proteinExistence type="predicted"/>
<accession>A0A3S2V767</accession>
<comment type="caution">
    <text evidence="3">The sequence shown here is derived from an EMBL/GenBank/DDBJ whole genome shotgun (WGS) entry which is preliminary data.</text>
</comment>
<feature type="chain" id="PRO_5018765902" evidence="1">
    <location>
        <begin position="22"/>
        <end position="195"/>
    </location>
</feature>
<dbReference type="OrthoDB" id="7391077at2"/>
<evidence type="ECO:0000313" key="4">
    <source>
        <dbReference type="Proteomes" id="UP000282837"/>
    </source>
</evidence>
<feature type="signal peptide" evidence="1">
    <location>
        <begin position="1"/>
        <end position="21"/>
    </location>
</feature>
<dbReference type="PROSITE" id="PS51257">
    <property type="entry name" value="PROKAR_LIPOPROTEIN"/>
    <property type="match status" value="1"/>
</dbReference>
<keyword evidence="1" id="KW-0732">Signal</keyword>